<organism evidence="1 2">
    <name type="scientific">Psilocybe cubensis</name>
    <name type="common">Psychedelic mushroom</name>
    <name type="synonym">Stropharia cubensis</name>
    <dbReference type="NCBI Taxonomy" id="181762"/>
    <lineage>
        <taxon>Eukaryota</taxon>
        <taxon>Fungi</taxon>
        <taxon>Dikarya</taxon>
        <taxon>Basidiomycota</taxon>
        <taxon>Agaricomycotina</taxon>
        <taxon>Agaricomycetes</taxon>
        <taxon>Agaricomycetidae</taxon>
        <taxon>Agaricales</taxon>
        <taxon>Agaricineae</taxon>
        <taxon>Strophariaceae</taxon>
        <taxon>Psilocybe</taxon>
    </lineage>
</organism>
<comment type="caution">
    <text evidence="1">The sequence shown here is derived from an EMBL/GenBank/DDBJ whole genome shotgun (WGS) entry which is preliminary data.</text>
</comment>
<reference evidence="1" key="1">
    <citation type="submission" date="2021-10" db="EMBL/GenBank/DDBJ databases">
        <title>Psilocybe cubensis genome.</title>
        <authorList>
            <person name="Mckernan K.J."/>
            <person name="Crawford S."/>
            <person name="Trippe A."/>
            <person name="Kane L.T."/>
            <person name="Mclaughlin S."/>
        </authorList>
    </citation>
    <scope>NUCLEOTIDE SEQUENCE</scope>
    <source>
        <strain evidence="1">MGC-MH-2018</strain>
    </source>
</reference>
<keyword evidence="2" id="KW-1185">Reference proteome</keyword>
<evidence type="ECO:0000313" key="2">
    <source>
        <dbReference type="Proteomes" id="UP000664032"/>
    </source>
</evidence>
<gene>
    <name evidence="1" type="ORF">JR316_0012976</name>
</gene>
<accession>A0ACB8GHH3</accession>
<dbReference type="Proteomes" id="UP000664032">
    <property type="component" value="Unassembled WGS sequence"/>
</dbReference>
<protein>
    <submittedName>
        <fullName evidence="1">Uncharacterized protein</fullName>
    </submittedName>
</protein>
<dbReference type="EMBL" id="JAFIQS020000013">
    <property type="protein sequence ID" value="KAH9474515.1"/>
    <property type="molecule type" value="Genomic_DNA"/>
</dbReference>
<evidence type="ECO:0000313" key="1">
    <source>
        <dbReference type="EMBL" id="KAH9474515.1"/>
    </source>
</evidence>
<name>A0ACB8GHH3_PSICU</name>
<proteinExistence type="predicted"/>
<sequence>MATAYTALRLTPPESSTLTPPALYQHPEVEHTYEPYTYAYPPNSKPPAPAPSSSKLHTAQARAARRSVVLPTCLTATLILASLLATTAALLTYLCAFNACRVVPARRALVSTAPLGRVLTITQVTSHVAPVSVPVVMGLFSYLLAAGWLRSSAVVKDGDASNGNGNVNRPTPMQLSLLMSICNGANLRRGALLVSVKYMFSRRPSDASAAATEREARATPLLRRAVVTLGSLLATSYLIAAADTWLHASSTSVVIPSSIPYTPTASSNSTNPNNNAPSQPAFARAINATMCAAAASSAAGYPDTLKQIVTGSCGVLSIKSTGSGRTLAEGIRVLTNNSALHSVAFADDQTAILVPASIPPNVTYQARTLGVRTQCATGFLCSYSILQEFGVDYGSSPFSTGEVVTSNAYLDPDQPLDTFIGNTGWFVHGNTGAWNVVVCNTTALDVTYTYHPPSSSSSSPGAQFIMQHASLASTTDTQHIMAAAFAGQTTAVSRAVDGAGTIDGHGGVTYEQVYALQLARYALAAGGFMYEPREVDFIRLQDDIVGAELQIAALALFLAAVLVFACQVIWYTTSIIIHTSRTRFVGLAALHLSNPLTAVQTSYGRTAPEMTWNSDVTKRFGVETERDRLCVGPVYMGELDEMGLGSEVFAVTRGTSGTTPLPCWACYIALLPSVYYITINTPIRAKRMNE</sequence>